<dbReference type="Proteomes" id="UP001206925">
    <property type="component" value="Unassembled WGS sequence"/>
</dbReference>
<sequence>PKLLLVFVKRRVPKLADPVLTLEHADSSKLLRKWRRDFLRIRFRRSKTDQYLLNPIFKINISMNPRIIHHRLPYFHRWLKRKLLNILQSFRKMPRFPKHTNQTQIMLNLRLNPILNPVAAVEQSVFEQGLVIAPFDGFVDIGDVGMSDFGFADKKVGPFESFEGFGDVGDVEKDLRV</sequence>
<evidence type="ECO:0000313" key="1">
    <source>
        <dbReference type="EMBL" id="KAI7756015.1"/>
    </source>
</evidence>
<evidence type="ECO:0000313" key="2">
    <source>
        <dbReference type="Proteomes" id="UP001206925"/>
    </source>
</evidence>
<gene>
    <name evidence="1" type="ORF">M8C21_011169</name>
</gene>
<feature type="non-terminal residue" evidence="1">
    <location>
        <position position="177"/>
    </location>
</feature>
<dbReference type="AlphaFoldDB" id="A0AAD5DAP2"/>
<protein>
    <submittedName>
        <fullName evidence="1">Uncharacterized protein</fullName>
    </submittedName>
</protein>
<accession>A0AAD5DAP2</accession>
<dbReference type="EMBL" id="JAMZMK010000635">
    <property type="protein sequence ID" value="KAI7756015.1"/>
    <property type="molecule type" value="Genomic_DNA"/>
</dbReference>
<proteinExistence type="predicted"/>
<reference evidence="1" key="1">
    <citation type="submission" date="2022-06" db="EMBL/GenBank/DDBJ databases">
        <title>Uncovering the hologenomic basis of an extraordinary plant invasion.</title>
        <authorList>
            <person name="Bieker V.C."/>
            <person name="Martin M.D."/>
            <person name="Gilbert T."/>
            <person name="Hodgins K."/>
            <person name="Battlay P."/>
            <person name="Petersen B."/>
            <person name="Wilson J."/>
        </authorList>
    </citation>
    <scope>NUCLEOTIDE SEQUENCE</scope>
    <source>
        <strain evidence="1">AA19_3_7</strain>
        <tissue evidence="1">Leaf</tissue>
    </source>
</reference>
<organism evidence="1 2">
    <name type="scientific">Ambrosia artemisiifolia</name>
    <name type="common">Common ragweed</name>
    <dbReference type="NCBI Taxonomy" id="4212"/>
    <lineage>
        <taxon>Eukaryota</taxon>
        <taxon>Viridiplantae</taxon>
        <taxon>Streptophyta</taxon>
        <taxon>Embryophyta</taxon>
        <taxon>Tracheophyta</taxon>
        <taxon>Spermatophyta</taxon>
        <taxon>Magnoliopsida</taxon>
        <taxon>eudicotyledons</taxon>
        <taxon>Gunneridae</taxon>
        <taxon>Pentapetalae</taxon>
        <taxon>asterids</taxon>
        <taxon>campanulids</taxon>
        <taxon>Asterales</taxon>
        <taxon>Asteraceae</taxon>
        <taxon>Asteroideae</taxon>
        <taxon>Heliantheae alliance</taxon>
        <taxon>Heliantheae</taxon>
        <taxon>Ambrosia</taxon>
    </lineage>
</organism>
<name>A0AAD5DAP2_AMBAR</name>
<comment type="caution">
    <text evidence="1">The sequence shown here is derived from an EMBL/GenBank/DDBJ whole genome shotgun (WGS) entry which is preliminary data.</text>
</comment>
<keyword evidence="2" id="KW-1185">Reference proteome</keyword>